<dbReference type="Proteomes" id="UP000515211">
    <property type="component" value="Chromosome 7"/>
</dbReference>
<organism evidence="6 7">
    <name type="scientific">Arachis duranensis</name>
    <name type="common">Wild peanut</name>
    <dbReference type="NCBI Taxonomy" id="130453"/>
    <lineage>
        <taxon>Eukaryota</taxon>
        <taxon>Viridiplantae</taxon>
        <taxon>Streptophyta</taxon>
        <taxon>Embryophyta</taxon>
        <taxon>Tracheophyta</taxon>
        <taxon>Spermatophyta</taxon>
        <taxon>Magnoliopsida</taxon>
        <taxon>eudicotyledons</taxon>
        <taxon>Gunneridae</taxon>
        <taxon>Pentapetalae</taxon>
        <taxon>rosids</taxon>
        <taxon>fabids</taxon>
        <taxon>Fabales</taxon>
        <taxon>Fabaceae</taxon>
        <taxon>Papilionoideae</taxon>
        <taxon>50 kb inversion clade</taxon>
        <taxon>dalbergioids sensu lato</taxon>
        <taxon>Dalbergieae</taxon>
        <taxon>Pterocarpus clade</taxon>
        <taxon>Arachis</taxon>
    </lineage>
</organism>
<dbReference type="SUPFAM" id="SSF48350">
    <property type="entry name" value="GTPase activation domain, GAP"/>
    <property type="match status" value="1"/>
</dbReference>
<keyword evidence="6" id="KW-1185">Reference proteome</keyword>
<dbReference type="SUPFAM" id="SSF50729">
    <property type="entry name" value="PH domain-like"/>
    <property type="match status" value="1"/>
</dbReference>
<dbReference type="InterPro" id="IPR001849">
    <property type="entry name" value="PH_domain"/>
</dbReference>
<evidence type="ECO:0000313" key="7">
    <source>
        <dbReference type="RefSeq" id="XP_052107571.1"/>
    </source>
</evidence>
<dbReference type="GO" id="GO:0005096">
    <property type="term" value="F:GTPase activator activity"/>
    <property type="evidence" value="ECO:0007669"/>
    <property type="project" value="UniProtKB-KW"/>
</dbReference>
<sequence>MTNKTDESIQENDGAPNLDPQPQPEPQTGSPDHPLFKSSSSTKVFKSGPLFISSKGIGWTSWKKRWFVLTQTSLVFFRSDPNVASQKGNEVNLTLGGIDLNNSGSVIVKPDKKLLTVQFSDVHDGRSVTLKAETNEDLYEWKTALENALAQAPNPTDMIGQNGVLKNDQFDSLDSSSDQLKDKESKKYAVMGRPVLLALEDPDGTPSFLEKAMRYIEEYGVKAEGILRQAADVEQVEQRVREYEQGKVEFSENEDAHIIGDCIKHVLREMPSAPIPASCCKALLEASRSGRGANRISAMRAAIYDTFPEPNRRLLQRILLMMQAVASFKAVNKMSPSAVAACMAPLLLRPLLAGECEIENDFDVGGDSSAQLLQAAAAANHAQSIVITLLEEYDAFFGVSQSFDIIFFEPFCIHCVSPGPDMYTDSDGSETGSEEFTDDDDVSYEEEYDDDEEGESIEGSELDEEDDIGSETGSETEDSVKNDKDDDKVHNHSSSTSKSLEVSKDHKVQKMSSTKFEQAVPQQEDAKRNENTCENESSKPPNVGGKLSRVRTTKNEHNAPIPPHMTKSATLTNVAAPQRPTMLGRTSAKKNLSMESIQFIEEDDEVGIERLETIKTELQNQIADEAKENSKLLSDMQKRKEALPEHHLALEREVVILQEQLRKEKSCRTTLEIMSDLEELLLVEEDLAKIKRKLDELRVRLSLLGQDYSSVQDSSNQPQHIIDLDMKNTQDTEVAERSTTKDTKFGRAESKNDIKHELKHLSSKKSSSKKYDAWNEQTTNSQPANALTKLTSRLSFLNDRREVNSSSNKVEKIKGGELHPPIASPKKSRGFEFYLPLTSTSKNQYDFHLPILSPNKNKGAENLQNPDKLKKMGSQTGHRHSDKQNQYLRRGMSESHHQPYDSDNVQ</sequence>
<feature type="compositionally biased region" description="Polar residues" evidence="3">
    <location>
        <begin position="775"/>
        <end position="786"/>
    </location>
</feature>
<proteinExistence type="predicted"/>
<reference evidence="7" key="2">
    <citation type="submission" date="2025-08" db="UniProtKB">
        <authorList>
            <consortium name="RefSeq"/>
        </authorList>
    </citation>
    <scope>IDENTIFICATION</scope>
    <source>
        <tissue evidence="7">Whole plant</tissue>
    </source>
</reference>
<protein>
    <submittedName>
        <fullName evidence="7">Rho GTPase-activating protein REN1-like</fullName>
    </submittedName>
</protein>
<evidence type="ECO:0000259" key="5">
    <source>
        <dbReference type="PROSITE" id="PS50238"/>
    </source>
</evidence>
<dbReference type="PROSITE" id="PS50003">
    <property type="entry name" value="PH_DOMAIN"/>
    <property type="match status" value="1"/>
</dbReference>
<feature type="compositionally biased region" description="Polar residues" evidence="3">
    <location>
        <begin position="709"/>
        <end position="719"/>
    </location>
</feature>
<feature type="domain" description="Rho-GAP" evidence="5">
    <location>
        <begin position="197"/>
        <end position="397"/>
    </location>
</feature>
<feature type="region of interest" description="Disordered" evidence="3">
    <location>
        <begin position="1"/>
        <end position="41"/>
    </location>
</feature>
<evidence type="ECO:0000313" key="6">
    <source>
        <dbReference type="Proteomes" id="UP000515211"/>
    </source>
</evidence>
<feature type="domain" description="PH" evidence="4">
    <location>
        <begin position="43"/>
        <end position="150"/>
    </location>
</feature>
<reference evidence="6" key="1">
    <citation type="journal article" date="2016" name="Nat. Genet.">
        <title>The genome sequences of Arachis duranensis and Arachis ipaensis, the diploid ancestors of cultivated peanut.</title>
        <authorList>
            <person name="Bertioli D.J."/>
            <person name="Cannon S.B."/>
            <person name="Froenicke L."/>
            <person name="Huang G."/>
            <person name="Farmer A.D."/>
            <person name="Cannon E.K."/>
            <person name="Liu X."/>
            <person name="Gao D."/>
            <person name="Clevenger J."/>
            <person name="Dash S."/>
            <person name="Ren L."/>
            <person name="Moretzsohn M.C."/>
            <person name="Shirasawa K."/>
            <person name="Huang W."/>
            <person name="Vidigal B."/>
            <person name="Abernathy B."/>
            <person name="Chu Y."/>
            <person name="Niederhuth C.E."/>
            <person name="Umale P."/>
            <person name="Araujo A.C."/>
            <person name="Kozik A."/>
            <person name="Kim K.D."/>
            <person name="Burow M.D."/>
            <person name="Varshney R.K."/>
            <person name="Wang X."/>
            <person name="Zhang X."/>
            <person name="Barkley N."/>
            <person name="Guimaraes P.M."/>
            <person name="Isobe S."/>
            <person name="Guo B."/>
            <person name="Liao B."/>
            <person name="Stalker H.T."/>
            <person name="Schmitz R.J."/>
            <person name="Scheffler B.E."/>
            <person name="Leal-Bertioli S.C."/>
            <person name="Xun X."/>
            <person name="Jackson S.A."/>
            <person name="Michelmore R."/>
            <person name="Ozias-Akins P."/>
        </authorList>
    </citation>
    <scope>NUCLEOTIDE SEQUENCE [LARGE SCALE GENOMIC DNA]</scope>
    <source>
        <strain evidence="6">cv. V14167</strain>
    </source>
</reference>
<dbReference type="SMART" id="SM00233">
    <property type="entry name" value="PH"/>
    <property type="match status" value="1"/>
</dbReference>
<feature type="compositionally biased region" description="Basic and acidic residues" evidence="3">
    <location>
        <begin position="891"/>
        <end position="900"/>
    </location>
</feature>
<feature type="compositionally biased region" description="Basic and acidic residues" evidence="3">
    <location>
        <begin position="722"/>
        <end position="760"/>
    </location>
</feature>
<dbReference type="InterPro" id="IPR008936">
    <property type="entry name" value="Rho_GTPase_activation_prot"/>
</dbReference>
<gene>
    <name evidence="7" type="primary">LOC107459223</name>
</gene>
<feature type="coiled-coil region" evidence="2">
    <location>
        <begin position="608"/>
        <end position="635"/>
    </location>
</feature>
<feature type="region of interest" description="Disordered" evidence="3">
    <location>
        <begin position="709"/>
        <end position="786"/>
    </location>
</feature>
<dbReference type="RefSeq" id="XP_052107571.1">
    <property type="nucleotide sequence ID" value="XM_052251611.1"/>
</dbReference>
<dbReference type="Gene3D" id="1.10.555.10">
    <property type="entry name" value="Rho GTPase activation protein"/>
    <property type="match status" value="1"/>
</dbReference>
<keyword evidence="1" id="KW-0343">GTPase activation</keyword>
<evidence type="ECO:0000256" key="2">
    <source>
        <dbReference type="SAM" id="Coils"/>
    </source>
</evidence>
<dbReference type="InterPro" id="IPR052799">
    <property type="entry name" value="Rho_GAP_Regulators"/>
</dbReference>
<dbReference type="Gene3D" id="2.30.29.30">
    <property type="entry name" value="Pleckstrin-homology domain (PH domain)/Phosphotyrosine-binding domain (PTB)"/>
    <property type="match status" value="1"/>
</dbReference>
<dbReference type="PANTHER" id="PTHR46265:SF23">
    <property type="entry name" value="PROTEIN FOR RHO-LIKE GTPASE FAMILY PROTEIN, PUTATIVE-RELATED"/>
    <property type="match status" value="1"/>
</dbReference>
<evidence type="ECO:0000256" key="3">
    <source>
        <dbReference type="SAM" id="MobiDB-lite"/>
    </source>
</evidence>
<dbReference type="PANTHER" id="PTHR46265">
    <property type="entry name" value="RHO GTPASE-ACTIVATING PROTEIN 7"/>
    <property type="match status" value="1"/>
</dbReference>
<dbReference type="InterPro" id="IPR011993">
    <property type="entry name" value="PH-like_dom_sf"/>
</dbReference>
<feature type="compositionally biased region" description="Basic and acidic residues" evidence="3">
    <location>
        <begin position="800"/>
        <end position="817"/>
    </location>
</feature>
<feature type="coiled-coil region" evidence="2">
    <location>
        <begin position="680"/>
        <end position="707"/>
    </location>
</feature>
<dbReference type="GeneID" id="107459223"/>
<feature type="compositionally biased region" description="Acidic residues" evidence="3">
    <location>
        <begin position="432"/>
        <end position="477"/>
    </location>
</feature>
<evidence type="ECO:0000256" key="1">
    <source>
        <dbReference type="ARBA" id="ARBA00022468"/>
    </source>
</evidence>
<dbReference type="GO" id="GO:0007165">
    <property type="term" value="P:signal transduction"/>
    <property type="evidence" value="ECO:0007669"/>
    <property type="project" value="InterPro"/>
</dbReference>
<accession>A0A9C6T579</accession>
<feature type="region of interest" description="Disordered" evidence="3">
    <location>
        <begin position="800"/>
        <end position="824"/>
    </location>
</feature>
<dbReference type="Pfam" id="PF00620">
    <property type="entry name" value="RhoGAP"/>
    <property type="match status" value="1"/>
</dbReference>
<feature type="region of interest" description="Disordered" evidence="3">
    <location>
        <begin position="423"/>
        <end position="576"/>
    </location>
</feature>
<name>A0A9C6T579_ARADU</name>
<dbReference type="CDD" id="cd00821">
    <property type="entry name" value="PH"/>
    <property type="match status" value="1"/>
</dbReference>
<feature type="compositionally biased region" description="Basic and acidic residues" evidence="3">
    <location>
        <begin position="478"/>
        <end position="490"/>
    </location>
</feature>
<evidence type="ECO:0000259" key="4">
    <source>
        <dbReference type="PROSITE" id="PS50003"/>
    </source>
</evidence>
<dbReference type="InterPro" id="IPR000198">
    <property type="entry name" value="RhoGAP_dom"/>
</dbReference>
<dbReference type="SMART" id="SM00324">
    <property type="entry name" value="RhoGAP"/>
    <property type="match status" value="1"/>
</dbReference>
<dbReference type="AlphaFoldDB" id="A0A9C6T579"/>
<dbReference type="CDD" id="cd00159">
    <property type="entry name" value="RhoGAP"/>
    <property type="match status" value="1"/>
</dbReference>
<dbReference type="KEGG" id="adu:107459223"/>
<keyword evidence="2" id="KW-0175">Coiled coil</keyword>
<dbReference type="PROSITE" id="PS50238">
    <property type="entry name" value="RHOGAP"/>
    <property type="match status" value="1"/>
</dbReference>
<feature type="region of interest" description="Disordered" evidence="3">
    <location>
        <begin position="850"/>
        <end position="906"/>
    </location>
</feature>
<dbReference type="Pfam" id="PF00169">
    <property type="entry name" value="PH"/>
    <property type="match status" value="1"/>
</dbReference>